<gene>
    <name evidence="2" type="ORF">B0H17DRAFT_1201296</name>
</gene>
<protein>
    <submittedName>
        <fullName evidence="2">Uncharacterized protein</fullName>
    </submittedName>
</protein>
<comment type="caution">
    <text evidence="2">The sequence shown here is derived from an EMBL/GenBank/DDBJ whole genome shotgun (WGS) entry which is preliminary data.</text>
</comment>
<organism evidence="2 3">
    <name type="scientific">Mycena rosella</name>
    <name type="common">Pink bonnet</name>
    <name type="synonym">Agaricus rosellus</name>
    <dbReference type="NCBI Taxonomy" id="1033263"/>
    <lineage>
        <taxon>Eukaryota</taxon>
        <taxon>Fungi</taxon>
        <taxon>Dikarya</taxon>
        <taxon>Basidiomycota</taxon>
        <taxon>Agaricomycotina</taxon>
        <taxon>Agaricomycetes</taxon>
        <taxon>Agaricomycetidae</taxon>
        <taxon>Agaricales</taxon>
        <taxon>Marasmiineae</taxon>
        <taxon>Mycenaceae</taxon>
        <taxon>Mycena</taxon>
    </lineage>
</organism>
<dbReference type="AlphaFoldDB" id="A0AAD7GEI4"/>
<reference evidence="2" key="1">
    <citation type="submission" date="2023-03" db="EMBL/GenBank/DDBJ databases">
        <title>Massive genome expansion in bonnet fungi (Mycena s.s.) driven by repeated elements and novel gene families across ecological guilds.</title>
        <authorList>
            <consortium name="Lawrence Berkeley National Laboratory"/>
            <person name="Harder C.B."/>
            <person name="Miyauchi S."/>
            <person name="Viragh M."/>
            <person name="Kuo A."/>
            <person name="Thoen E."/>
            <person name="Andreopoulos B."/>
            <person name="Lu D."/>
            <person name="Skrede I."/>
            <person name="Drula E."/>
            <person name="Henrissat B."/>
            <person name="Morin E."/>
            <person name="Kohler A."/>
            <person name="Barry K."/>
            <person name="LaButti K."/>
            <person name="Morin E."/>
            <person name="Salamov A."/>
            <person name="Lipzen A."/>
            <person name="Mereny Z."/>
            <person name="Hegedus B."/>
            <person name="Baldrian P."/>
            <person name="Stursova M."/>
            <person name="Weitz H."/>
            <person name="Taylor A."/>
            <person name="Grigoriev I.V."/>
            <person name="Nagy L.G."/>
            <person name="Martin F."/>
            <person name="Kauserud H."/>
        </authorList>
    </citation>
    <scope>NUCLEOTIDE SEQUENCE</scope>
    <source>
        <strain evidence="2">CBHHK067</strain>
    </source>
</reference>
<sequence length="319" mass="34384">MSALAALPVQAAPLTRETAAHITMTNGNNAMLTKSGSTAAPIADTAVGGQPSKHNMAISIENDEAAGFNHVTPMGHNFMFDKDVQAAEYEAQAARDATAPPPLLLQRPSRPPAMRGLHASCTSSSWTPMTRPSQQQRQWELDQHMMDIIDGTDNIDTGDIIYPDFAEAAKLRGAMFKVNATQPIPLETFYCLVASDATIYNSVNPGTITAIKADMPGHLIASVAANLPPTPKGPTTYQGPTILVIQVRNTSTRIKVSVRELYIESDVTAFSIIVLETQNLWVAGFLECSNDGDSPITAKQLRIQAISYMLTNTMFAIII</sequence>
<keyword evidence="3" id="KW-1185">Reference proteome</keyword>
<proteinExistence type="predicted"/>
<dbReference type="EMBL" id="JARKIE010000060">
    <property type="protein sequence ID" value="KAJ7691197.1"/>
    <property type="molecule type" value="Genomic_DNA"/>
</dbReference>
<evidence type="ECO:0000256" key="1">
    <source>
        <dbReference type="SAM" id="MobiDB-lite"/>
    </source>
</evidence>
<feature type="compositionally biased region" description="Polar residues" evidence="1">
    <location>
        <begin position="120"/>
        <end position="131"/>
    </location>
</feature>
<evidence type="ECO:0000313" key="2">
    <source>
        <dbReference type="EMBL" id="KAJ7691197.1"/>
    </source>
</evidence>
<dbReference type="Proteomes" id="UP001221757">
    <property type="component" value="Unassembled WGS sequence"/>
</dbReference>
<name>A0AAD7GEI4_MYCRO</name>
<accession>A0AAD7GEI4</accession>
<evidence type="ECO:0000313" key="3">
    <source>
        <dbReference type="Proteomes" id="UP001221757"/>
    </source>
</evidence>
<feature type="region of interest" description="Disordered" evidence="1">
    <location>
        <begin position="101"/>
        <end position="131"/>
    </location>
</feature>